<sequence>MLFTVMILIAWIPCGHGRDRSYDVYTTSNHAVEEIGEDVFFEIVHPPELQFTYRIRPAQGFGANFNSSFSEKNIALIPTTPPDCCNPPDNAGELFGSVALIERGGY</sequence>
<dbReference type="GeneID" id="105264039"/>
<feature type="signal peptide" evidence="1">
    <location>
        <begin position="1"/>
        <end position="17"/>
    </location>
</feature>
<organism evidence="2 3">
    <name type="scientific">Fopius arisanus</name>
    <dbReference type="NCBI Taxonomy" id="64838"/>
    <lineage>
        <taxon>Eukaryota</taxon>
        <taxon>Metazoa</taxon>
        <taxon>Ecdysozoa</taxon>
        <taxon>Arthropoda</taxon>
        <taxon>Hexapoda</taxon>
        <taxon>Insecta</taxon>
        <taxon>Pterygota</taxon>
        <taxon>Neoptera</taxon>
        <taxon>Endopterygota</taxon>
        <taxon>Hymenoptera</taxon>
        <taxon>Apocrita</taxon>
        <taxon>Ichneumonoidea</taxon>
        <taxon>Braconidae</taxon>
        <taxon>Opiinae</taxon>
        <taxon>Fopius</taxon>
    </lineage>
</organism>
<evidence type="ECO:0000256" key="1">
    <source>
        <dbReference type="SAM" id="SignalP"/>
    </source>
</evidence>
<protein>
    <submittedName>
        <fullName evidence="3">PRADC1-like protein</fullName>
    </submittedName>
</protein>
<accession>A0A9R1SXE1</accession>
<keyword evidence="2" id="KW-1185">Reference proteome</keyword>
<dbReference type="Proteomes" id="UP000694866">
    <property type="component" value="Unplaced"/>
</dbReference>
<dbReference type="RefSeq" id="XP_011298915.1">
    <property type="nucleotide sequence ID" value="XM_011300613.1"/>
</dbReference>
<gene>
    <name evidence="3" type="primary">LOC105264039</name>
</gene>
<evidence type="ECO:0000313" key="2">
    <source>
        <dbReference type="Proteomes" id="UP000694866"/>
    </source>
</evidence>
<feature type="chain" id="PRO_5040277748" evidence="1">
    <location>
        <begin position="18"/>
        <end position="106"/>
    </location>
</feature>
<evidence type="ECO:0000313" key="3">
    <source>
        <dbReference type="RefSeq" id="XP_011298915.1"/>
    </source>
</evidence>
<name>A0A9R1SXE1_9HYME</name>
<dbReference type="AlphaFoldDB" id="A0A9R1SXE1"/>
<reference evidence="3" key="1">
    <citation type="submission" date="2025-08" db="UniProtKB">
        <authorList>
            <consortium name="RefSeq"/>
        </authorList>
    </citation>
    <scope>IDENTIFICATION</scope>
    <source>
        <strain evidence="3">USDA-PBARC FA_bdor</strain>
        <tissue evidence="3">Whole organism</tissue>
    </source>
</reference>
<keyword evidence="1" id="KW-0732">Signal</keyword>
<proteinExistence type="predicted"/>
<dbReference type="KEGG" id="fas:105264039"/>
<dbReference type="OrthoDB" id="206201at2759"/>